<evidence type="ECO:0000256" key="6">
    <source>
        <dbReference type="ARBA" id="ARBA00023128"/>
    </source>
</evidence>
<keyword evidence="7 8" id="KW-0472">Membrane</keyword>
<feature type="transmembrane region" description="Helical" evidence="8">
    <location>
        <begin position="133"/>
        <end position="152"/>
    </location>
</feature>
<dbReference type="AlphaFoldDB" id="A0A0L9VAU7"/>
<proteinExistence type="predicted"/>
<dbReference type="Gene3D" id="1.20.5.340">
    <property type="match status" value="1"/>
</dbReference>
<accession>A0A0L9VAU7</accession>
<name>A0A0L9VAU7_PHAAN</name>
<dbReference type="PANTHER" id="PTHR14360:SF27">
    <property type="entry name" value="COILED-COIL 90B-LIKE PROTEIN (DUF1640)"/>
    <property type="match status" value="1"/>
</dbReference>
<evidence type="ECO:0000256" key="7">
    <source>
        <dbReference type="ARBA" id="ARBA00023136"/>
    </source>
</evidence>
<dbReference type="PANTHER" id="PTHR14360">
    <property type="entry name" value="PROTEIN FMP32, MITOCHONDRIAL"/>
    <property type="match status" value="1"/>
</dbReference>
<evidence type="ECO:0000256" key="3">
    <source>
        <dbReference type="ARBA" id="ARBA00022692"/>
    </source>
</evidence>
<dbReference type="KEGG" id="var:108341988"/>
<keyword evidence="3 8" id="KW-0812">Transmembrane</keyword>
<reference evidence="10" key="1">
    <citation type="journal article" date="2015" name="Proc. Natl. Acad. Sci. U.S.A.">
        <title>Genome sequencing of adzuki bean (Vigna angularis) provides insight into high starch and low fat accumulation and domestication.</title>
        <authorList>
            <person name="Yang K."/>
            <person name="Tian Z."/>
            <person name="Chen C."/>
            <person name="Luo L."/>
            <person name="Zhao B."/>
            <person name="Wang Z."/>
            <person name="Yu L."/>
            <person name="Li Y."/>
            <person name="Sun Y."/>
            <person name="Li W."/>
            <person name="Chen Y."/>
            <person name="Li Y."/>
            <person name="Zhang Y."/>
            <person name="Ai D."/>
            <person name="Zhao J."/>
            <person name="Shang C."/>
            <person name="Ma Y."/>
            <person name="Wu B."/>
            <person name="Wang M."/>
            <person name="Gao L."/>
            <person name="Sun D."/>
            <person name="Zhang P."/>
            <person name="Guo F."/>
            <person name="Wang W."/>
            <person name="Li Y."/>
            <person name="Wang J."/>
            <person name="Varshney R.K."/>
            <person name="Wang J."/>
            <person name="Ling H.Q."/>
            <person name="Wan P."/>
        </authorList>
    </citation>
    <scope>NUCLEOTIDE SEQUENCE</scope>
    <source>
        <strain evidence="10">cv. Jingnong 6</strain>
    </source>
</reference>
<dbReference type="Gramene" id="KOM52190">
    <property type="protein sequence ID" value="KOM52190"/>
    <property type="gene ID" value="LR48_Vigan09g084900"/>
</dbReference>
<dbReference type="STRING" id="3914.A0A0L9VAU7"/>
<dbReference type="GO" id="GO:0005739">
    <property type="term" value="C:mitochondrion"/>
    <property type="evidence" value="ECO:0007669"/>
    <property type="project" value="UniProtKB-SubCell"/>
</dbReference>
<dbReference type="GO" id="GO:0016020">
    <property type="term" value="C:membrane"/>
    <property type="evidence" value="ECO:0007669"/>
    <property type="project" value="UniProtKB-SubCell"/>
</dbReference>
<dbReference type="InterPro" id="IPR024461">
    <property type="entry name" value="CCDC90-like"/>
</dbReference>
<sequence length="154" mass="17445">MAAILLRKRIRELVGGTFQCPVSGIMRFSVKSKSNNLFVVDSLAMVKRLEEEGISSKQAREITKLVTKVLNDAVVNVSPSIEEILEVNMSKFKEEAHKSQEEKFSHMKNKILTEMRNEMKPYYAATEFDTTKYLIGTLVSIGALSLGIFLIWNQ</sequence>
<comment type="subcellular location">
    <subcellularLocation>
        <location evidence="2">Membrane</location>
    </subcellularLocation>
    <subcellularLocation>
        <location evidence="1">Mitochondrion</location>
    </subcellularLocation>
</comment>
<evidence type="ECO:0000256" key="4">
    <source>
        <dbReference type="ARBA" id="ARBA00022989"/>
    </source>
</evidence>
<keyword evidence="5" id="KW-0175">Coiled coil</keyword>
<dbReference type="Proteomes" id="UP000053144">
    <property type="component" value="Chromosome 9"/>
</dbReference>
<evidence type="ECO:0000256" key="2">
    <source>
        <dbReference type="ARBA" id="ARBA00004370"/>
    </source>
</evidence>
<organism evidence="9 10">
    <name type="scientific">Phaseolus angularis</name>
    <name type="common">Azuki bean</name>
    <name type="synonym">Vigna angularis</name>
    <dbReference type="NCBI Taxonomy" id="3914"/>
    <lineage>
        <taxon>Eukaryota</taxon>
        <taxon>Viridiplantae</taxon>
        <taxon>Streptophyta</taxon>
        <taxon>Embryophyta</taxon>
        <taxon>Tracheophyta</taxon>
        <taxon>Spermatophyta</taxon>
        <taxon>Magnoliopsida</taxon>
        <taxon>eudicotyledons</taxon>
        <taxon>Gunneridae</taxon>
        <taxon>Pentapetalae</taxon>
        <taxon>rosids</taxon>
        <taxon>fabids</taxon>
        <taxon>Fabales</taxon>
        <taxon>Fabaceae</taxon>
        <taxon>Papilionoideae</taxon>
        <taxon>50 kb inversion clade</taxon>
        <taxon>NPAAA clade</taxon>
        <taxon>indigoferoid/millettioid clade</taxon>
        <taxon>Phaseoleae</taxon>
        <taxon>Vigna</taxon>
    </lineage>
</organism>
<evidence type="ECO:0000256" key="1">
    <source>
        <dbReference type="ARBA" id="ARBA00004173"/>
    </source>
</evidence>
<evidence type="ECO:0000313" key="9">
    <source>
        <dbReference type="EMBL" id="KOM52190.1"/>
    </source>
</evidence>
<evidence type="ECO:0000256" key="8">
    <source>
        <dbReference type="SAM" id="Phobius"/>
    </source>
</evidence>
<keyword evidence="6" id="KW-0496">Mitochondrion</keyword>
<evidence type="ECO:0000313" key="10">
    <source>
        <dbReference type="Proteomes" id="UP000053144"/>
    </source>
</evidence>
<protein>
    <submittedName>
        <fullName evidence="9">Uncharacterized protein</fullName>
    </submittedName>
</protein>
<dbReference type="EMBL" id="CM003379">
    <property type="protein sequence ID" value="KOM52190.1"/>
    <property type="molecule type" value="Genomic_DNA"/>
</dbReference>
<gene>
    <name evidence="9" type="ORF">LR48_Vigan09g084900</name>
</gene>
<evidence type="ECO:0000256" key="5">
    <source>
        <dbReference type="ARBA" id="ARBA00023054"/>
    </source>
</evidence>
<dbReference type="OrthoDB" id="889336at2759"/>
<keyword evidence="4 8" id="KW-1133">Transmembrane helix</keyword>